<dbReference type="Proteomes" id="UP001487740">
    <property type="component" value="Unassembled WGS sequence"/>
</dbReference>
<evidence type="ECO:0000256" key="1">
    <source>
        <dbReference type="ARBA" id="ARBA00022723"/>
    </source>
</evidence>
<dbReference type="SUPFAM" id="SSF57850">
    <property type="entry name" value="RING/U-box"/>
    <property type="match status" value="1"/>
</dbReference>
<dbReference type="SMART" id="SM00184">
    <property type="entry name" value="RING"/>
    <property type="match status" value="1"/>
</dbReference>
<dbReference type="Pfam" id="PF00097">
    <property type="entry name" value="zf-C3HC4"/>
    <property type="match status" value="1"/>
</dbReference>
<evidence type="ECO:0000259" key="6">
    <source>
        <dbReference type="PROSITE" id="PS50089"/>
    </source>
</evidence>
<evidence type="ECO:0000256" key="5">
    <source>
        <dbReference type="SAM" id="MobiDB-lite"/>
    </source>
</evidence>
<keyword evidence="1" id="KW-0479">Metal-binding</keyword>
<evidence type="ECO:0000256" key="3">
    <source>
        <dbReference type="ARBA" id="ARBA00022833"/>
    </source>
</evidence>
<accession>A0AAW0TCK6</accession>
<evidence type="ECO:0000313" key="7">
    <source>
        <dbReference type="EMBL" id="KAK8384471.1"/>
    </source>
</evidence>
<feature type="domain" description="RING-type" evidence="6">
    <location>
        <begin position="7"/>
        <end position="54"/>
    </location>
</feature>
<reference evidence="7 8" key="1">
    <citation type="submission" date="2023-03" db="EMBL/GenBank/DDBJ databases">
        <title>High-quality genome of Scylla paramamosain provides insights in environmental adaptation.</title>
        <authorList>
            <person name="Zhang L."/>
        </authorList>
    </citation>
    <scope>NUCLEOTIDE SEQUENCE [LARGE SCALE GENOMIC DNA]</scope>
    <source>
        <strain evidence="7">LZ_2023a</strain>
        <tissue evidence="7">Muscle</tissue>
    </source>
</reference>
<dbReference type="Gene3D" id="3.30.40.10">
    <property type="entry name" value="Zinc/RING finger domain, C3HC4 (zinc finger)"/>
    <property type="match status" value="1"/>
</dbReference>
<dbReference type="PANTHER" id="PTHR47156">
    <property type="entry name" value="PROTEIN CBG20824"/>
    <property type="match status" value="1"/>
</dbReference>
<feature type="region of interest" description="Disordered" evidence="5">
    <location>
        <begin position="229"/>
        <end position="258"/>
    </location>
</feature>
<dbReference type="GO" id="GO:0008270">
    <property type="term" value="F:zinc ion binding"/>
    <property type="evidence" value="ECO:0007669"/>
    <property type="project" value="UniProtKB-KW"/>
</dbReference>
<evidence type="ECO:0000256" key="2">
    <source>
        <dbReference type="ARBA" id="ARBA00022771"/>
    </source>
</evidence>
<dbReference type="InterPro" id="IPR052667">
    <property type="entry name" value="E3_ubiquitin-ligase_RING"/>
</dbReference>
<dbReference type="InterPro" id="IPR018957">
    <property type="entry name" value="Znf_C3HC4_RING-type"/>
</dbReference>
<dbReference type="PROSITE" id="PS00518">
    <property type="entry name" value="ZF_RING_1"/>
    <property type="match status" value="1"/>
</dbReference>
<dbReference type="InterPro" id="IPR001841">
    <property type="entry name" value="Znf_RING"/>
</dbReference>
<dbReference type="InterPro" id="IPR017907">
    <property type="entry name" value="Znf_RING_CS"/>
</dbReference>
<dbReference type="PANTHER" id="PTHR47156:SF10">
    <property type="entry name" value="E3 UBIQUITIN-PROTEIN LIGASE TRIM-21-RELATED"/>
    <property type="match status" value="1"/>
</dbReference>
<comment type="caution">
    <text evidence="7">The sequence shown here is derived from an EMBL/GenBank/DDBJ whole genome shotgun (WGS) entry which is preliminary data.</text>
</comment>
<gene>
    <name evidence="7" type="ORF">O3P69_009346</name>
</gene>
<evidence type="ECO:0000256" key="4">
    <source>
        <dbReference type="PROSITE-ProRule" id="PRU00175"/>
    </source>
</evidence>
<keyword evidence="2 4" id="KW-0863">Zinc-finger</keyword>
<dbReference type="InterPro" id="IPR013083">
    <property type="entry name" value="Znf_RING/FYVE/PHD"/>
</dbReference>
<organism evidence="7 8">
    <name type="scientific">Scylla paramamosain</name>
    <name type="common">Mud crab</name>
    <dbReference type="NCBI Taxonomy" id="85552"/>
    <lineage>
        <taxon>Eukaryota</taxon>
        <taxon>Metazoa</taxon>
        <taxon>Ecdysozoa</taxon>
        <taxon>Arthropoda</taxon>
        <taxon>Crustacea</taxon>
        <taxon>Multicrustacea</taxon>
        <taxon>Malacostraca</taxon>
        <taxon>Eumalacostraca</taxon>
        <taxon>Eucarida</taxon>
        <taxon>Decapoda</taxon>
        <taxon>Pleocyemata</taxon>
        <taxon>Brachyura</taxon>
        <taxon>Eubrachyura</taxon>
        <taxon>Portunoidea</taxon>
        <taxon>Portunidae</taxon>
        <taxon>Portuninae</taxon>
        <taxon>Scylla</taxon>
    </lineage>
</organism>
<evidence type="ECO:0000313" key="8">
    <source>
        <dbReference type="Proteomes" id="UP001487740"/>
    </source>
</evidence>
<feature type="compositionally biased region" description="Gly residues" evidence="5">
    <location>
        <begin position="238"/>
        <end position="248"/>
    </location>
</feature>
<sequence length="275" mass="30823">MVKPWKCYVCFTIFSTDENHRPRILPCGHSFCSSCITSLLQQGTVGCISCLICHAQHAAPNAAHFPINYDAESLMIQLMSSTEQQKGLETAEDQEEEEEADLAFKSECKFLMEELHALVSEMHTLMKQFSTLQNESQGLQAMHMSLKIKLSEMMVENMEAKAKMIEAHGKYQELLDEGRGSESRLLAMMEQLKSIVSETEKRDLMNRIRSHMQEMERWIERSQEMIASNKTDASSDMGGAGSGDGAGGQEPSSKVAAAVSGTTWGVCKRWRLQQQ</sequence>
<dbReference type="EMBL" id="JARAKH010000035">
    <property type="protein sequence ID" value="KAK8384471.1"/>
    <property type="molecule type" value="Genomic_DNA"/>
</dbReference>
<keyword evidence="8" id="KW-1185">Reference proteome</keyword>
<dbReference type="AlphaFoldDB" id="A0AAW0TCK6"/>
<name>A0AAW0TCK6_SCYPA</name>
<proteinExistence type="predicted"/>
<protein>
    <recommendedName>
        <fullName evidence="6">RING-type domain-containing protein</fullName>
    </recommendedName>
</protein>
<keyword evidence="3" id="KW-0862">Zinc</keyword>
<dbReference type="PROSITE" id="PS50089">
    <property type="entry name" value="ZF_RING_2"/>
    <property type="match status" value="1"/>
</dbReference>